<sequence>MASARKKLDEKNVKILRELVSVAENKYCFDCHQRGPTYVNVTIGSFVCTSCSGMLRGLTPPHRVKSISMATFTPEEIEQLKNQGNEYCRKVWLGLYENDASVIPPKDEQQIKEFMISKYEKKRCSSHNVEYNYYNSVTNSNCNNKRNTAAFCSFNSTQKIETSSSKDNFNLTKFSSEDINSQTSTPNFANFDDNPIFNSSTSDAIAGAVISSDINCPPPPSEDRYAALKDLDCLMKSQLLSAAAASETNAVDNSNNSDWNECNTMWPPASAFEQPQTEADNISEKTSNPFARSTNGWNTTFVGNPFKTDEP</sequence>
<dbReference type="EMBL" id="ACPB03003015">
    <property type="status" value="NOT_ANNOTATED_CDS"/>
    <property type="molecule type" value="Genomic_DNA"/>
</dbReference>
<evidence type="ECO:0000256" key="1">
    <source>
        <dbReference type="ARBA" id="ARBA00022723"/>
    </source>
</evidence>
<dbReference type="HOGENOM" id="CLU_061655_0_0_1"/>
<dbReference type="EnsemblMetazoa" id="RPRC013961-RA">
    <property type="protein sequence ID" value="RPRC013961-PA"/>
    <property type="gene ID" value="RPRC013961"/>
</dbReference>
<dbReference type="InterPro" id="IPR038508">
    <property type="entry name" value="ArfGAP_dom_sf"/>
</dbReference>
<keyword evidence="7" id="KW-1185">Reference proteome</keyword>
<dbReference type="InParanoid" id="T1ICE1"/>
<dbReference type="CDD" id="cd08838">
    <property type="entry name" value="ArfGap_AGFG"/>
    <property type="match status" value="1"/>
</dbReference>
<dbReference type="GO" id="GO:0005096">
    <property type="term" value="F:GTPase activator activity"/>
    <property type="evidence" value="ECO:0007669"/>
    <property type="project" value="InterPro"/>
</dbReference>
<dbReference type="eggNOG" id="KOG0702">
    <property type="taxonomic scope" value="Eukaryota"/>
</dbReference>
<organism evidence="6 7">
    <name type="scientific">Rhodnius prolixus</name>
    <name type="common">Triatomid bug</name>
    <dbReference type="NCBI Taxonomy" id="13249"/>
    <lineage>
        <taxon>Eukaryota</taxon>
        <taxon>Metazoa</taxon>
        <taxon>Ecdysozoa</taxon>
        <taxon>Arthropoda</taxon>
        <taxon>Hexapoda</taxon>
        <taxon>Insecta</taxon>
        <taxon>Pterygota</taxon>
        <taxon>Neoptera</taxon>
        <taxon>Paraneoptera</taxon>
        <taxon>Hemiptera</taxon>
        <taxon>Heteroptera</taxon>
        <taxon>Panheteroptera</taxon>
        <taxon>Cimicomorpha</taxon>
        <taxon>Reduviidae</taxon>
        <taxon>Triatominae</taxon>
        <taxon>Rhodnius</taxon>
    </lineage>
</organism>
<protein>
    <submittedName>
        <fullName evidence="6">Arf-GAP domain-containing protein</fullName>
    </submittedName>
</protein>
<evidence type="ECO:0000256" key="3">
    <source>
        <dbReference type="ARBA" id="ARBA00022771"/>
    </source>
</evidence>
<reference evidence="6" key="1">
    <citation type="submission" date="2015-05" db="UniProtKB">
        <authorList>
            <consortium name="EnsemblMetazoa"/>
        </authorList>
    </citation>
    <scope>IDENTIFICATION</scope>
</reference>
<evidence type="ECO:0000313" key="7">
    <source>
        <dbReference type="Proteomes" id="UP000015103"/>
    </source>
</evidence>
<evidence type="ECO:0000256" key="5">
    <source>
        <dbReference type="SAM" id="MobiDB-lite"/>
    </source>
</evidence>
<dbReference type="STRING" id="13249.T1ICE1"/>
<evidence type="ECO:0000313" key="6">
    <source>
        <dbReference type="EnsemblMetazoa" id="RPRC013961-PA"/>
    </source>
</evidence>
<dbReference type="Proteomes" id="UP000015103">
    <property type="component" value="Unassembled WGS sequence"/>
</dbReference>
<dbReference type="PANTHER" id="PTHR46134">
    <property type="entry name" value="DRONGO, ISOFORM F"/>
    <property type="match status" value="1"/>
</dbReference>
<dbReference type="InterPro" id="IPR001164">
    <property type="entry name" value="ArfGAP_dom"/>
</dbReference>
<accession>T1ICE1</accession>
<dbReference type="InterPro" id="IPR052248">
    <property type="entry name" value="Arf-GAP_FG-repeat_protein"/>
</dbReference>
<dbReference type="GO" id="GO:0005737">
    <property type="term" value="C:cytoplasm"/>
    <property type="evidence" value="ECO:0007669"/>
    <property type="project" value="TreeGrafter"/>
</dbReference>
<dbReference type="Pfam" id="PF01412">
    <property type="entry name" value="ArfGap"/>
    <property type="match status" value="1"/>
</dbReference>
<keyword evidence="2" id="KW-0677">Repeat</keyword>
<name>T1ICE1_RHOPR</name>
<dbReference type="SUPFAM" id="SSF57863">
    <property type="entry name" value="ArfGap/RecO-like zinc finger"/>
    <property type="match status" value="1"/>
</dbReference>
<keyword evidence="4" id="KW-0862">Zinc</keyword>
<dbReference type="FunFam" id="1.10.220.150:FF:000005">
    <property type="entry name" value="Arf-GAP domain and FG repeat-containing protein 1"/>
    <property type="match status" value="1"/>
</dbReference>
<keyword evidence="3" id="KW-0863">Zinc-finger</keyword>
<dbReference type="PROSITE" id="PS50115">
    <property type="entry name" value="ARFGAP"/>
    <property type="match status" value="1"/>
</dbReference>
<proteinExistence type="predicted"/>
<evidence type="ECO:0000256" key="4">
    <source>
        <dbReference type="ARBA" id="ARBA00022833"/>
    </source>
</evidence>
<dbReference type="OMA" id="ERGNEYC"/>
<dbReference type="Gene3D" id="1.10.220.150">
    <property type="entry name" value="Arf GTPase activating protein"/>
    <property type="match status" value="1"/>
</dbReference>
<feature type="region of interest" description="Disordered" evidence="5">
    <location>
        <begin position="273"/>
        <end position="311"/>
    </location>
</feature>
<dbReference type="InterPro" id="IPR037278">
    <property type="entry name" value="ARFGAP/RecO"/>
</dbReference>
<dbReference type="VEuPathDB" id="VectorBase:RPRC013961"/>
<dbReference type="SMART" id="SM00105">
    <property type="entry name" value="ArfGap"/>
    <property type="match status" value="1"/>
</dbReference>
<dbReference type="AlphaFoldDB" id="T1ICE1"/>
<dbReference type="PANTHER" id="PTHR46134:SF3">
    <property type="entry name" value="ARFGAP WITH FG REPEATS 1"/>
    <property type="match status" value="1"/>
</dbReference>
<dbReference type="GO" id="GO:0016020">
    <property type="term" value="C:membrane"/>
    <property type="evidence" value="ECO:0007669"/>
    <property type="project" value="TreeGrafter"/>
</dbReference>
<feature type="compositionally biased region" description="Polar residues" evidence="5">
    <location>
        <begin position="273"/>
        <end position="302"/>
    </location>
</feature>
<dbReference type="PRINTS" id="PR00405">
    <property type="entry name" value="REVINTRACTNG"/>
</dbReference>
<evidence type="ECO:0000256" key="2">
    <source>
        <dbReference type="ARBA" id="ARBA00022737"/>
    </source>
</evidence>
<dbReference type="GO" id="GO:0008270">
    <property type="term" value="F:zinc ion binding"/>
    <property type="evidence" value="ECO:0007669"/>
    <property type="project" value="UniProtKB-KW"/>
</dbReference>
<keyword evidence="1" id="KW-0479">Metal-binding</keyword>